<evidence type="ECO:0000313" key="1">
    <source>
        <dbReference type="EMBL" id="KAI4315386.1"/>
    </source>
</evidence>
<evidence type="ECO:0000313" key="2">
    <source>
        <dbReference type="Proteomes" id="UP000828941"/>
    </source>
</evidence>
<accession>A0ACB9LVQ4</accession>
<protein>
    <submittedName>
        <fullName evidence="1">Uncharacterized protein</fullName>
    </submittedName>
</protein>
<comment type="caution">
    <text evidence="1">The sequence shown here is derived from an EMBL/GenBank/DDBJ whole genome shotgun (WGS) entry which is preliminary data.</text>
</comment>
<gene>
    <name evidence="1" type="ORF">L6164_028201</name>
</gene>
<proteinExistence type="predicted"/>
<sequence length="230" mass="24677">MVVAKRLSLPVLSLFAIALCITSAGATIIDITNKCSFTVWAAAVPGGGKQLNQNETWALEVASNTTGGRVWARTNCTFDASGVGQCQTGDCGGVLECQPNVTVTTPYTLAEYALDQYNGMDFYDISLVDGFNVPIKLGPVANGTRSINCTYDINSDCPNELKVAGGCNDACTVFKTDQYCCTNSTTTCEPTDYSKFFKERCPDAYTYPMDDATSTFSCPGNTNYTVIFCP</sequence>
<dbReference type="EMBL" id="CM039436">
    <property type="protein sequence ID" value="KAI4315386.1"/>
    <property type="molecule type" value="Genomic_DNA"/>
</dbReference>
<reference evidence="1 2" key="1">
    <citation type="journal article" date="2022" name="DNA Res.">
        <title>Chromosomal-level genome assembly of the orchid tree Bauhinia variegata (Leguminosae; Cercidoideae) supports the allotetraploid origin hypothesis of Bauhinia.</title>
        <authorList>
            <person name="Zhong Y."/>
            <person name="Chen Y."/>
            <person name="Zheng D."/>
            <person name="Pang J."/>
            <person name="Liu Y."/>
            <person name="Luo S."/>
            <person name="Meng S."/>
            <person name="Qian L."/>
            <person name="Wei D."/>
            <person name="Dai S."/>
            <person name="Zhou R."/>
        </authorList>
    </citation>
    <scope>NUCLEOTIDE SEQUENCE [LARGE SCALE GENOMIC DNA]</scope>
    <source>
        <strain evidence="1">BV-YZ2020</strain>
    </source>
</reference>
<dbReference type="Proteomes" id="UP000828941">
    <property type="component" value="Chromosome 11"/>
</dbReference>
<keyword evidence="2" id="KW-1185">Reference proteome</keyword>
<name>A0ACB9LVQ4_BAUVA</name>
<organism evidence="1 2">
    <name type="scientific">Bauhinia variegata</name>
    <name type="common">Purple orchid tree</name>
    <name type="synonym">Phanera variegata</name>
    <dbReference type="NCBI Taxonomy" id="167791"/>
    <lineage>
        <taxon>Eukaryota</taxon>
        <taxon>Viridiplantae</taxon>
        <taxon>Streptophyta</taxon>
        <taxon>Embryophyta</taxon>
        <taxon>Tracheophyta</taxon>
        <taxon>Spermatophyta</taxon>
        <taxon>Magnoliopsida</taxon>
        <taxon>eudicotyledons</taxon>
        <taxon>Gunneridae</taxon>
        <taxon>Pentapetalae</taxon>
        <taxon>rosids</taxon>
        <taxon>fabids</taxon>
        <taxon>Fabales</taxon>
        <taxon>Fabaceae</taxon>
        <taxon>Cercidoideae</taxon>
        <taxon>Cercideae</taxon>
        <taxon>Bauhiniinae</taxon>
        <taxon>Bauhinia</taxon>
    </lineage>
</organism>